<evidence type="ECO:0000256" key="1">
    <source>
        <dbReference type="ARBA" id="ARBA00004141"/>
    </source>
</evidence>
<feature type="transmembrane region" description="Helical" evidence="9">
    <location>
        <begin position="257"/>
        <end position="274"/>
    </location>
</feature>
<proteinExistence type="inferred from homology"/>
<evidence type="ECO:0000256" key="8">
    <source>
        <dbReference type="ARBA" id="ARBA00023136"/>
    </source>
</evidence>
<name>F4SAJ5_MELLP</name>
<dbReference type="GO" id="GO:0016020">
    <property type="term" value="C:membrane"/>
    <property type="evidence" value="ECO:0007669"/>
    <property type="project" value="UniProtKB-SubCell"/>
</dbReference>
<dbReference type="EMBL" id="GL883178">
    <property type="protein sequence ID" value="EGF98335.1"/>
    <property type="molecule type" value="Genomic_DNA"/>
</dbReference>
<dbReference type="Pfam" id="PF03169">
    <property type="entry name" value="OPT"/>
    <property type="match status" value="1"/>
</dbReference>
<dbReference type="GO" id="GO:0035673">
    <property type="term" value="F:oligopeptide transmembrane transporter activity"/>
    <property type="evidence" value="ECO:0007669"/>
    <property type="project" value="InterPro"/>
</dbReference>
<feature type="transmembrane region" description="Helical" evidence="9">
    <location>
        <begin position="373"/>
        <end position="397"/>
    </location>
</feature>
<feature type="transmembrane region" description="Helical" evidence="9">
    <location>
        <begin position="91"/>
        <end position="110"/>
    </location>
</feature>
<dbReference type="Proteomes" id="UP000001072">
    <property type="component" value="Unassembled WGS sequence"/>
</dbReference>
<keyword evidence="5" id="KW-0571">Peptide transport</keyword>
<dbReference type="OrthoDB" id="9986677at2759"/>
<feature type="transmembrane region" description="Helical" evidence="9">
    <location>
        <begin position="60"/>
        <end position="79"/>
    </location>
</feature>
<evidence type="ECO:0000256" key="9">
    <source>
        <dbReference type="SAM" id="Phobius"/>
    </source>
</evidence>
<dbReference type="eggNOG" id="KOG2262">
    <property type="taxonomic scope" value="Eukaryota"/>
</dbReference>
<dbReference type="GeneID" id="18926242"/>
<evidence type="ECO:0000256" key="3">
    <source>
        <dbReference type="ARBA" id="ARBA00022448"/>
    </source>
</evidence>
<feature type="transmembrane region" description="Helical" evidence="9">
    <location>
        <begin position="130"/>
        <end position="147"/>
    </location>
</feature>
<feature type="transmembrane region" description="Helical" evidence="9">
    <location>
        <begin position="304"/>
        <end position="324"/>
    </location>
</feature>
<gene>
    <name evidence="10" type="ORF">MELLADRAFT_118560</name>
</gene>
<evidence type="ECO:0000256" key="4">
    <source>
        <dbReference type="ARBA" id="ARBA00022692"/>
    </source>
</evidence>
<protein>
    <recommendedName>
        <fullName evidence="12">Oligopeptide transporter</fullName>
    </recommendedName>
</protein>
<organism evidence="11">
    <name type="scientific">Melampsora larici-populina (strain 98AG31 / pathotype 3-4-7)</name>
    <name type="common">Poplar leaf rust fungus</name>
    <dbReference type="NCBI Taxonomy" id="747676"/>
    <lineage>
        <taxon>Eukaryota</taxon>
        <taxon>Fungi</taxon>
        <taxon>Dikarya</taxon>
        <taxon>Basidiomycota</taxon>
        <taxon>Pucciniomycotina</taxon>
        <taxon>Pucciniomycetes</taxon>
        <taxon>Pucciniales</taxon>
        <taxon>Melampsoraceae</taxon>
        <taxon>Melampsora</taxon>
    </lineage>
</organism>
<feature type="transmembrane region" description="Helical" evidence="9">
    <location>
        <begin position="159"/>
        <end position="177"/>
    </location>
</feature>
<evidence type="ECO:0000256" key="7">
    <source>
        <dbReference type="ARBA" id="ARBA00022989"/>
    </source>
</evidence>
<evidence type="ECO:0000256" key="6">
    <source>
        <dbReference type="ARBA" id="ARBA00022927"/>
    </source>
</evidence>
<dbReference type="STRING" id="747676.F4SAJ5"/>
<dbReference type="InterPro" id="IPR004813">
    <property type="entry name" value="OPT"/>
</dbReference>
<dbReference type="InParanoid" id="F4SAJ5"/>
<keyword evidence="7 9" id="KW-1133">Transmembrane helix</keyword>
<evidence type="ECO:0008006" key="12">
    <source>
        <dbReference type="Google" id="ProtNLM"/>
    </source>
</evidence>
<dbReference type="GO" id="GO:0015031">
    <property type="term" value="P:protein transport"/>
    <property type="evidence" value="ECO:0007669"/>
    <property type="project" value="UniProtKB-KW"/>
</dbReference>
<feature type="transmembrane region" description="Helical" evidence="9">
    <location>
        <begin position="336"/>
        <end position="361"/>
    </location>
</feature>
<evidence type="ECO:0000256" key="5">
    <source>
        <dbReference type="ARBA" id="ARBA00022856"/>
    </source>
</evidence>
<comment type="subcellular location">
    <subcellularLocation>
        <location evidence="1">Membrane</location>
        <topology evidence="1">Multi-pass membrane protein</topology>
    </subcellularLocation>
</comment>
<dbReference type="PANTHER" id="PTHR22601">
    <property type="entry name" value="ISP4 LIKE PROTEIN"/>
    <property type="match status" value="1"/>
</dbReference>
<dbReference type="VEuPathDB" id="FungiDB:MELLADRAFT_118560"/>
<evidence type="ECO:0000313" key="10">
    <source>
        <dbReference type="EMBL" id="EGF98335.1"/>
    </source>
</evidence>
<evidence type="ECO:0000256" key="2">
    <source>
        <dbReference type="ARBA" id="ARBA00008807"/>
    </source>
</evidence>
<keyword evidence="4 9" id="KW-0812">Transmembrane</keyword>
<keyword evidence="6" id="KW-0653">Protein transport</keyword>
<comment type="similarity">
    <text evidence="2">Belongs to the oligopeptide OPT transporter family.</text>
</comment>
<accession>F4SAJ5</accession>
<dbReference type="HOGENOM" id="CLU_652248_0_0_1"/>
<dbReference type="AlphaFoldDB" id="F4SAJ5"/>
<reference evidence="11" key="1">
    <citation type="journal article" date="2011" name="Proc. Natl. Acad. Sci. U.S.A.">
        <title>Obligate biotrophy features unraveled by the genomic analysis of rust fungi.</title>
        <authorList>
            <person name="Duplessis S."/>
            <person name="Cuomo C.A."/>
            <person name="Lin Y.-C."/>
            <person name="Aerts A."/>
            <person name="Tisserant E."/>
            <person name="Veneault-Fourrey C."/>
            <person name="Joly D.L."/>
            <person name="Hacquard S."/>
            <person name="Amselem J."/>
            <person name="Cantarel B.L."/>
            <person name="Chiu R."/>
            <person name="Coutinho P.M."/>
            <person name="Feau N."/>
            <person name="Field M."/>
            <person name="Frey P."/>
            <person name="Gelhaye E."/>
            <person name="Goldberg J."/>
            <person name="Grabherr M.G."/>
            <person name="Kodira C.D."/>
            <person name="Kohler A."/>
            <person name="Kuees U."/>
            <person name="Lindquist E.A."/>
            <person name="Lucas S.M."/>
            <person name="Mago R."/>
            <person name="Mauceli E."/>
            <person name="Morin E."/>
            <person name="Murat C."/>
            <person name="Pangilinan J.L."/>
            <person name="Park R."/>
            <person name="Pearson M."/>
            <person name="Quesneville H."/>
            <person name="Rouhier N."/>
            <person name="Sakthikumar S."/>
            <person name="Salamov A.A."/>
            <person name="Schmutz J."/>
            <person name="Selles B."/>
            <person name="Shapiro H."/>
            <person name="Tanguay P."/>
            <person name="Tuskan G.A."/>
            <person name="Henrissat B."/>
            <person name="Van de Peer Y."/>
            <person name="Rouze P."/>
            <person name="Ellis J.G."/>
            <person name="Dodds P.N."/>
            <person name="Schein J.E."/>
            <person name="Zhong S."/>
            <person name="Hamelin R.C."/>
            <person name="Grigoriev I.V."/>
            <person name="Szabo L.J."/>
            <person name="Martin F."/>
        </authorList>
    </citation>
    <scope>NUCLEOTIDE SEQUENCE [LARGE SCALE GENOMIC DNA]</scope>
    <source>
        <strain evidence="11">98AG31 / pathotype 3-4-7</strain>
    </source>
</reference>
<feature type="transmembrane region" description="Helical" evidence="9">
    <location>
        <begin position="20"/>
        <end position="40"/>
    </location>
</feature>
<keyword evidence="11" id="KW-1185">Reference proteome</keyword>
<evidence type="ECO:0000313" key="11">
    <source>
        <dbReference type="Proteomes" id="UP000001072"/>
    </source>
</evidence>
<keyword evidence="3" id="KW-0813">Transport</keyword>
<keyword evidence="8 9" id="KW-0472">Membrane</keyword>
<sequence>MKEDHEEKPKSSHGSGAPEISAFGAASAQLACLTLGHLAAHIPGPNAWNPGPFSIKETTFSSVMSAAASAGAFSVEMIGARALLFDEKPQMLYSLMVMFSSQMIGYGWAGKVVLLKIVRLLCPLLVFPENVAFPSVLPSVALFHSMYKASDLRKKQVSFFKNALLGISIYEIFPTYIAPSLQAISPWCLALPSVPAVSQLFGGSQVGQGLGFLSLSFDWTVLGAAGPLYTPLEAQCNQGVAYIAAIMLFSIAHKHNWLAFVCFAASAAFTTAILKKWKTIVSMVRREELSIDPDREICSRLKDFPMWGFGAIAAVAVAIAFIALDTGNSGLSNFGLMTAILISFILSLASGFFYGTTGVRLHTSPIVQMLGGLLFPGNALGTMFFTMYGLLNFLIFFPALRSFTSDSSTTASGLRQRLSLL</sequence>
<dbReference type="InterPro" id="IPR004648">
    <property type="entry name" value="Oligpept_transpt"/>
</dbReference>
<dbReference type="KEGG" id="mlr:MELLADRAFT_118560"/>
<dbReference type="RefSeq" id="XP_007418395.1">
    <property type="nucleotide sequence ID" value="XM_007418333.1"/>
</dbReference>